<proteinExistence type="predicted"/>
<keyword evidence="2" id="KW-1133">Transmembrane helix</keyword>
<organism evidence="3 4">
    <name type="scientific">Streptomyces sp. 900105245</name>
    <dbReference type="NCBI Taxonomy" id="3154379"/>
    <lineage>
        <taxon>Bacteria</taxon>
        <taxon>Bacillati</taxon>
        <taxon>Actinomycetota</taxon>
        <taxon>Actinomycetes</taxon>
        <taxon>Kitasatosporales</taxon>
        <taxon>Streptomycetaceae</taxon>
        <taxon>Streptomyces</taxon>
    </lineage>
</organism>
<feature type="transmembrane region" description="Helical" evidence="2">
    <location>
        <begin position="69"/>
        <end position="94"/>
    </location>
</feature>
<accession>A0ABV1U963</accession>
<feature type="compositionally biased region" description="Pro residues" evidence="1">
    <location>
        <begin position="1"/>
        <end position="44"/>
    </location>
</feature>
<evidence type="ECO:0000313" key="3">
    <source>
        <dbReference type="EMBL" id="MER6430254.1"/>
    </source>
</evidence>
<keyword evidence="4" id="KW-1185">Reference proteome</keyword>
<evidence type="ECO:0000256" key="1">
    <source>
        <dbReference type="SAM" id="MobiDB-lite"/>
    </source>
</evidence>
<dbReference type="RefSeq" id="WP_352064126.1">
    <property type="nucleotide sequence ID" value="NZ_JBEOYA010000076.1"/>
</dbReference>
<comment type="caution">
    <text evidence="3">The sequence shown here is derived from an EMBL/GenBank/DDBJ whole genome shotgun (WGS) entry which is preliminary data.</text>
</comment>
<keyword evidence="2" id="KW-0472">Membrane</keyword>
<evidence type="ECO:0000313" key="4">
    <source>
        <dbReference type="Proteomes" id="UP001470023"/>
    </source>
</evidence>
<gene>
    <name evidence="3" type="ORF">ABT272_21295</name>
</gene>
<evidence type="ECO:0000256" key="2">
    <source>
        <dbReference type="SAM" id="Phobius"/>
    </source>
</evidence>
<dbReference type="EMBL" id="JBEPAZ010000017">
    <property type="protein sequence ID" value="MER6430254.1"/>
    <property type="molecule type" value="Genomic_DNA"/>
</dbReference>
<keyword evidence="2" id="KW-0812">Transmembrane</keyword>
<dbReference type="Proteomes" id="UP001470023">
    <property type="component" value="Unassembled WGS sequence"/>
</dbReference>
<feature type="region of interest" description="Disordered" evidence="1">
    <location>
        <begin position="1"/>
        <end position="61"/>
    </location>
</feature>
<name>A0ABV1U963_9ACTN</name>
<feature type="compositionally biased region" description="Low complexity" evidence="1">
    <location>
        <begin position="45"/>
        <end position="58"/>
    </location>
</feature>
<protein>
    <submittedName>
        <fullName evidence="3">Uncharacterized protein</fullName>
    </submittedName>
</protein>
<reference evidence="3 4" key="1">
    <citation type="submission" date="2024-06" db="EMBL/GenBank/DDBJ databases">
        <title>The Natural Products Discovery Center: Release of the First 8490 Sequenced Strains for Exploring Actinobacteria Biosynthetic Diversity.</title>
        <authorList>
            <person name="Kalkreuter E."/>
            <person name="Kautsar S.A."/>
            <person name="Yang D."/>
            <person name="Bader C.D."/>
            <person name="Teijaro C.N."/>
            <person name="Fluegel L."/>
            <person name="Davis C.M."/>
            <person name="Simpson J.R."/>
            <person name="Lauterbach L."/>
            <person name="Steele A.D."/>
            <person name="Gui C."/>
            <person name="Meng S."/>
            <person name="Li G."/>
            <person name="Viehrig K."/>
            <person name="Ye F."/>
            <person name="Su P."/>
            <person name="Kiefer A.F."/>
            <person name="Nichols A."/>
            <person name="Cepeda A.J."/>
            <person name="Yan W."/>
            <person name="Fan B."/>
            <person name="Jiang Y."/>
            <person name="Adhikari A."/>
            <person name="Zheng C.-J."/>
            <person name="Schuster L."/>
            <person name="Cowan T.M."/>
            <person name="Smanski M.J."/>
            <person name="Chevrette M.G."/>
            <person name="De Carvalho L.P.S."/>
            <person name="Shen B."/>
        </authorList>
    </citation>
    <scope>NUCLEOTIDE SEQUENCE [LARGE SCALE GENOMIC DNA]</scope>
    <source>
        <strain evidence="3 4">NPDC001166</strain>
    </source>
</reference>
<sequence length="271" mass="28465">MSMPPQPPQQPYPNQPQPPYGQQPPQAAPGPYGSPYPPQQPYPAQPGAQQPYPAWGTPPMGPPPKKRRVGLIIGIVAGVVVAVVAVLVVLGMVAESGFPEAEHKLTLPQTLLDGKYQLSKDLSGSEGKKIESEADGAWDAKDTHGVVGSYGLGGDENKGTLVVSGMYGRFKNTDAARKNMMKGAAEGASAKVAVPPKDFDLDVTVSCEVLTQDQLGTKITLPMCAWADDNTGATVAEVTTEGVTQDPSEVDLEALAKQTLKVRSEAVKPIG</sequence>